<dbReference type="InterPro" id="IPR050141">
    <property type="entry name" value="GCL_type2/YbdK_subfam"/>
</dbReference>
<dbReference type="Gene3D" id="3.30.590.20">
    <property type="match status" value="1"/>
</dbReference>
<keyword evidence="1 5" id="KW-0436">Ligase</keyword>
<dbReference type="SUPFAM" id="SSF55931">
    <property type="entry name" value="Glutamine synthetase/guanido kinase"/>
    <property type="match status" value="1"/>
</dbReference>
<dbReference type="GO" id="GO:0004357">
    <property type="term" value="F:glutamate-cysteine ligase activity"/>
    <property type="evidence" value="ECO:0007669"/>
    <property type="project" value="UniProtKB-EC"/>
</dbReference>
<name>A0A1H0FDX9_9PSEU</name>
<dbReference type="InterPro" id="IPR014746">
    <property type="entry name" value="Gln_synth/guanido_kin_cat_dom"/>
</dbReference>
<evidence type="ECO:0000313" key="6">
    <source>
        <dbReference type="EMBL" id="SDN92732.1"/>
    </source>
</evidence>
<reference evidence="7" key="1">
    <citation type="submission" date="2016-10" db="EMBL/GenBank/DDBJ databases">
        <authorList>
            <person name="Varghese N."/>
            <person name="Submissions S."/>
        </authorList>
    </citation>
    <scope>NUCLEOTIDE SEQUENCE [LARGE SCALE GENOMIC DNA]</scope>
    <source>
        <strain evidence="7">IBRC-M 10655</strain>
    </source>
</reference>
<dbReference type="Pfam" id="PF04107">
    <property type="entry name" value="GCS2"/>
    <property type="match status" value="1"/>
</dbReference>
<comment type="catalytic activity">
    <reaction evidence="4 5">
        <text>L-cysteine + L-glutamate + ATP = gamma-L-glutamyl-L-cysteine + ADP + phosphate + H(+)</text>
        <dbReference type="Rhea" id="RHEA:13285"/>
        <dbReference type="ChEBI" id="CHEBI:15378"/>
        <dbReference type="ChEBI" id="CHEBI:29985"/>
        <dbReference type="ChEBI" id="CHEBI:30616"/>
        <dbReference type="ChEBI" id="CHEBI:35235"/>
        <dbReference type="ChEBI" id="CHEBI:43474"/>
        <dbReference type="ChEBI" id="CHEBI:58173"/>
        <dbReference type="ChEBI" id="CHEBI:456216"/>
        <dbReference type="EC" id="6.3.2.2"/>
    </reaction>
</comment>
<dbReference type="EMBL" id="FNJB01000001">
    <property type="protein sequence ID" value="SDN92732.1"/>
    <property type="molecule type" value="Genomic_DNA"/>
</dbReference>
<dbReference type="PANTHER" id="PTHR36510">
    <property type="entry name" value="GLUTAMATE--CYSTEINE LIGASE 2-RELATED"/>
    <property type="match status" value="1"/>
</dbReference>
<dbReference type="AlphaFoldDB" id="A0A1H0FDX9"/>
<sequence length="321" mass="34300">MTGGLRFGVEEEFLTVDPVSRVVTPAAPGIIKRARETLGDRVGAEFTDMQAEARTTPCVTAADLHAQLVEGRAVLASAAAEIGVGVVAAAAPVLGRVVPAAVVDDDRHRHGDEAYRALHDEITICSAHVHVEVPDRDRAVLVSNHLRPYLPTLIALTANSPYWCGRDTGYASWRTISLQRWPVAGPPPYFTSARHYDQTVEALLGTGALVDQGTIFWDVRPSHHLPTLEIRVADVPLTATETALLAVLVRALVGRALAAVEQGDPGPQVPPALLRAAYWRAARDGFRGAAVNLADGTLSPAIDQIDTLLDQLPSPGRWPAS</sequence>
<comment type="function">
    <text evidence="5">ATP-dependent carboxylate-amine ligase which exhibits weak glutamate--cysteine ligase activity.</text>
</comment>
<keyword evidence="2 5" id="KW-0547">Nucleotide-binding</keyword>
<dbReference type="GO" id="GO:0005524">
    <property type="term" value="F:ATP binding"/>
    <property type="evidence" value="ECO:0007669"/>
    <property type="project" value="UniProtKB-KW"/>
</dbReference>
<evidence type="ECO:0000256" key="1">
    <source>
        <dbReference type="ARBA" id="ARBA00022598"/>
    </source>
</evidence>
<proteinExistence type="inferred from homology"/>
<evidence type="ECO:0000256" key="3">
    <source>
        <dbReference type="ARBA" id="ARBA00022840"/>
    </source>
</evidence>
<dbReference type="EC" id="6.3.2.2" evidence="5"/>
<dbReference type="InterPro" id="IPR006336">
    <property type="entry name" value="GCS2"/>
</dbReference>
<dbReference type="Proteomes" id="UP000199651">
    <property type="component" value="Unassembled WGS sequence"/>
</dbReference>
<dbReference type="NCBIfam" id="NF010041">
    <property type="entry name" value="PRK13517.1-1"/>
    <property type="match status" value="1"/>
</dbReference>
<evidence type="ECO:0000256" key="2">
    <source>
        <dbReference type="ARBA" id="ARBA00022741"/>
    </source>
</evidence>
<protein>
    <recommendedName>
        <fullName evidence="5">Putative glutamate--cysteine ligase 2</fullName>
        <ecNumber evidence="5">6.3.2.2</ecNumber>
    </recommendedName>
    <alternativeName>
        <fullName evidence="5">Gamma-glutamylcysteine synthetase 2</fullName>
        <shortName evidence="5">GCS 2</shortName>
        <shortName evidence="5">Gamma-GCS 2</shortName>
    </alternativeName>
</protein>
<comment type="similarity">
    <text evidence="5">Belongs to the glutamate--cysteine ligase type 2 family. YbdK subfamily.</text>
</comment>
<dbReference type="InterPro" id="IPR011793">
    <property type="entry name" value="YbdK"/>
</dbReference>
<organism evidence="6 7">
    <name type="scientific">Actinokineospora alba</name>
    <dbReference type="NCBI Taxonomy" id="504798"/>
    <lineage>
        <taxon>Bacteria</taxon>
        <taxon>Bacillati</taxon>
        <taxon>Actinomycetota</taxon>
        <taxon>Actinomycetes</taxon>
        <taxon>Pseudonocardiales</taxon>
        <taxon>Pseudonocardiaceae</taxon>
        <taxon>Actinokineospora</taxon>
    </lineage>
</organism>
<evidence type="ECO:0000313" key="7">
    <source>
        <dbReference type="Proteomes" id="UP000199651"/>
    </source>
</evidence>
<evidence type="ECO:0000256" key="4">
    <source>
        <dbReference type="ARBA" id="ARBA00048819"/>
    </source>
</evidence>
<dbReference type="HAMAP" id="MF_01609">
    <property type="entry name" value="Glu_cys_ligase_2"/>
    <property type="match status" value="1"/>
</dbReference>
<evidence type="ECO:0000256" key="5">
    <source>
        <dbReference type="HAMAP-Rule" id="MF_01609"/>
    </source>
</evidence>
<dbReference type="GO" id="GO:0042398">
    <property type="term" value="P:modified amino acid biosynthetic process"/>
    <property type="evidence" value="ECO:0007669"/>
    <property type="project" value="InterPro"/>
</dbReference>
<dbReference type="RefSeq" id="WP_166658112.1">
    <property type="nucleotide sequence ID" value="NZ_FNDV01000003.1"/>
</dbReference>
<dbReference type="PANTHER" id="PTHR36510:SF1">
    <property type="entry name" value="GLUTAMATE--CYSTEINE LIGASE 2-RELATED"/>
    <property type="match status" value="1"/>
</dbReference>
<dbReference type="STRING" id="504798.SAMN05421871_103541"/>
<dbReference type="NCBIfam" id="TIGR02050">
    <property type="entry name" value="gshA_cyan_rel"/>
    <property type="match status" value="1"/>
</dbReference>
<gene>
    <name evidence="6" type="ORF">SAMN05192558_101329</name>
</gene>
<keyword evidence="7" id="KW-1185">Reference proteome</keyword>
<accession>A0A1H0FDX9</accession>
<keyword evidence="3 5" id="KW-0067">ATP-binding</keyword>